<comment type="similarity">
    <text evidence="2">Belongs to the helicase family.</text>
</comment>
<keyword evidence="7" id="KW-1185">Reference proteome</keyword>
<dbReference type="InterPro" id="IPR025476">
    <property type="entry name" value="Helitron_helicase-like"/>
</dbReference>
<dbReference type="InterPro" id="IPR010285">
    <property type="entry name" value="DNA_helicase_pif1-like_DEAD"/>
</dbReference>
<dbReference type="GO" id="GO:0043139">
    <property type="term" value="F:5'-3' DNA helicase activity"/>
    <property type="evidence" value="ECO:0007669"/>
    <property type="project" value="UniProtKB-EC"/>
</dbReference>
<dbReference type="GO" id="GO:0006310">
    <property type="term" value="P:DNA recombination"/>
    <property type="evidence" value="ECO:0007669"/>
    <property type="project" value="UniProtKB-KW"/>
</dbReference>
<dbReference type="GO" id="GO:0000723">
    <property type="term" value="P:telomere maintenance"/>
    <property type="evidence" value="ECO:0007669"/>
    <property type="project" value="InterPro"/>
</dbReference>
<dbReference type="GO" id="GO:0005524">
    <property type="term" value="F:ATP binding"/>
    <property type="evidence" value="ECO:0007669"/>
    <property type="project" value="UniProtKB-KW"/>
</dbReference>
<dbReference type="InterPro" id="IPR027417">
    <property type="entry name" value="P-loop_NTPase"/>
</dbReference>
<dbReference type="Pfam" id="PF14214">
    <property type="entry name" value="Helitron_like_N"/>
    <property type="match status" value="1"/>
</dbReference>
<comment type="subcellular location">
    <subcellularLocation>
        <location evidence="1">Plastid</location>
    </subcellularLocation>
</comment>
<accession>A0A9P1EIR3</accession>
<keyword evidence="2" id="KW-0227">DNA damage</keyword>
<dbReference type="Pfam" id="PF05970">
    <property type="entry name" value="PIF1"/>
    <property type="match status" value="1"/>
</dbReference>
<keyword evidence="2" id="KW-0347">Helicase</keyword>
<evidence type="ECO:0000259" key="3">
    <source>
        <dbReference type="Pfam" id="PF05970"/>
    </source>
</evidence>
<dbReference type="Proteomes" id="UP001152484">
    <property type="component" value="Unassembled WGS sequence"/>
</dbReference>
<evidence type="ECO:0000313" key="6">
    <source>
        <dbReference type="EMBL" id="CAH9108167.1"/>
    </source>
</evidence>
<dbReference type="CDD" id="cd18809">
    <property type="entry name" value="SF1_C_RecD"/>
    <property type="match status" value="1"/>
</dbReference>
<comment type="caution">
    <text evidence="6">The sequence shown here is derived from an EMBL/GenBank/DDBJ whole genome shotgun (WGS) entry which is preliminary data.</text>
</comment>
<keyword evidence="2" id="KW-0547">Nucleotide-binding</keyword>
<feature type="domain" description="DNA helicase Pif1-like 2B" evidence="5">
    <location>
        <begin position="872"/>
        <end position="918"/>
    </location>
</feature>
<evidence type="ECO:0000259" key="5">
    <source>
        <dbReference type="Pfam" id="PF21530"/>
    </source>
</evidence>
<feature type="domain" description="Helitron helicase-like" evidence="4">
    <location>
        <begin position="1"/>
        <end position="96"/>
    </location>
</feature>
<dbReference type="GO" id="GO:0016787">
    <property type="term" value="F:hydrolase activity"/>
    <property type="evidence" value="ECO:0007669"/>
    <property type="project" value="UniProtKB-KW"/>
</dbReference>
<dbReference type="AlphaFoldDB" id="A0A9P1EIR3"/>
<dbReference type="EMBL" id="CAMAPE010000051">
    <property type="protein sequence ID" value="CAH9108167.1"/>
    <property type="molecule type" value="Genomic_DNA"/>
</dbReference>
<keyword evidence="2" id="KW-0067">ATP-binding</keyword>
<evidence type="ECO:0000256" key="2">
    <source>
        <dbReference type="RuleBase" id="RU363044"/>
    </source>
</evidence>
<name>A0A9P1EIR3_CUSEU</name>
<dbReference type="Gene3D" id="3.40.50.300">
    <property type="entry name" value="P-loop containing nucleotide triphosphate hydrolases"/>
    <property type="match status" value="1"/>
</dbReference>
<gene>
    <name evidence="6" type="ORF">CEURO_LOCUS18014</name>
</gene>
<evidence type="ECO:0000256" key="1">
    <source>
        <dbReference type="ARBA" id="ARBA00004474"/>
    </source>
</evidence>
<dbReference type="EC" id="5.6.2.3" evidence="2"/>
<reference evidence="6" key="1">
    <citation type="submission" date="2022-07" db="EMBL/GenBank/DDBJ databases">
        <authorList>
            <person name="Macas J."/>
            <person name="Novak P."/>
            <person name="Neumann P."/>
        </authorList>
    </citation>
    <scope>NUCLEOTIDE SEQUENCE</scope>
</reference>
<protein>
    <recommendedName>
        <fullName evidence="2">ATP-dependent DNA helicase</fullName>
        <ecNumber evidence="2">5.6.2.3</ecNumber>
    </recommendedName>
</protein>
<dbReference type="OrthoDB" id="1931557at2759"/>
<proteinExistence type="inferred from homology"/>
<feature type="domain" description="DNA helicase Pif1-like DEAD-box helicase" evidence="3">
    <location>
        <begin position="554"/>
        <end position="775"/>
    </location>
</feature>
<evidence type="ECO:0000313" key="7">
    <source>
        <dbReference type="Proteomes" id="UP001152484"/>
    </source>
</evidence>
<evidence type="ECO:0000259" key="4">
    <source>
        <dbReference type="Pfam" id="PF14214"/>
    </source>
</evidence>
<keyword evidence="2" id="KW-0234">DNA repair</keyword>
<comment type="cofactor">
    <cofactor evidence="2">
        <name>Mg(2+)</name>
        <dbReference type="ChEBI" id="CHEBI:18420"/>
    </cofactor>
</comment>
<comment type="catalytic activity">
    <reaction evidence="2">
        <text>ATP + H2O = ADP + phosphate + H(+)</text>
        <dbReference type="Rhea" id="RHEA:13065"/>
        <dbReference type="ChEBI" id="CHEBI:15377"/>
        <dbReference type="ChEBI" id="CHEBI:15378"/>
        <dbReference type="ChEBI" id="CHEBI:30616"/>
        <dbReference type="ChEBI" id="CHEBI:43474"/>
        <dbReference type="ChEBI" id="CHEBI:456216"/>
        <dbReference type="EC" id="5.6.2.3"/>
    </reaction>
</comment>
<dbReference type="PANTHER" id="PTHR10492">
    <property type="match status" value="1"/>
</dbReference>
<dbReference type="InterPro" id="IPR049163">
    <property type="entry name" value="Pif1-like_2B_dom"/>
</dbReference>
<keyword evidence="2" id="KW-0378">Hydrolase</keyword>
<dbReference type="GO" id="GO:0006281">
    <property type="term" value="P:DNA repair"/>
    <property type="evidence" value="ECO:0007669"/>
    <property type="project" value="UniProtKB-KW"/>
</dbReference>
<dbReference type="SUPFAM" id="SSF52540">
    <property type="entry name" value="P-loop containing nucleoside triphosphate hydrolases"/>
    <property type="match status" value="2"/>
</dbReference>
<keyword evidence="2" id="KW-0233">DNA recombination</keyword>
<sequence>MIQNYQDAMSICRWTGYPQLFITFTCNPKWPEIVRYVECRGLAPDDRPDIICRIFKIKLEMLIKDLKENRLFGEVKAVVYTVEFQKRGLPHAHIVLWLTRKDTTILASDIDSIISAEIPDEKNDHDYYVAVKELMVHGPCGVLNKSSPCMENGHCTKHFPKKFVRRTTIDGSGFPIYRRRDNGRSVMKNETLLDNRFVIPHNRTLLLKYGAHINVEWCNQTRAVKYLFKYINKGNDRITVAFSEASDNRKAEKVDEIKMYYDCRYISACEAAWRIFGFHIHYRDVAVERLSFHLPGQHSVYYNPKESVSSVLRRPTIHTTKFLAWMHANSVYPQARSLTYAEFPTKFMWKTKTREWVPRQRSTAIGRLYFMRPGAGEKYYLRMLLGVVKGARSFEELRTVDGVIHSTFREACSARSMLNDDKDYIDGLIEQSHWATAHELRVTFVHLLLQESLSMPSMVWEKCWPYLSDDILYTIRKNLNDQELQLDEKQIKNYCLLEVEKLLQHRGKSLFYYDGMPRVTDLDIPSLDDVLIHEELRYDRLALAEEHAKLISALTEDQRRVYETIVSSVEANRGGVFFLYGHGGTGKTYLWKTLSTYIRHQGNIVLNVASSAIASLLLPGGRTAHSRFKIPLTAAEDSTCNIKPGSALAKLIQMTKLIIWDEAPMINKYCYEALDRTMRDILRHSYGCDGSKPFGGKTIVFGGDFRQILPVIPKGSRQEIVPATLNSSFIWPFCKVLRLTKNMRVRSGSDDVNSAYIKRFIDWILKIGDGVLGDNEDGESYIDIPEEFLVPWISDPVTSIVQSTYPNFLAQCTSPSYLMSRAILAPTLDEVDKVNDYMLAQLPSEMKTYFSSDSASLSDSDSSLLQEIHSPEFLNGIKCSGVPSHELKLKVGAPVMLMRNLDQSLGLCNGTRLLVTRLGKHVIEAQMLSGPTAGQKHFIPRLTSTPSDVRLPFTFQRRQFPLMVSYAMTINKSQGQSLENMGIFLRRPVFTHGQLYVAVSRVTSPTGLKFLICDDNGRPTNSTLNVVYKEVFNNL</sequence>
<dbReference type="Pfam" id="PF21530">
    <property type="entry name" value="Pif1_2B_dom"/>
    <property type="match status" value="1"/>
</dbReference>
<dbReference type="GO" id="GO:0009536">
    <property type="term" value="C:plastid"/>
    <property type="evidence" value="ECO:0007669"/>
    <property type="project" value="UniProtKB-SubCell"/>
</dbReference>
<organism evidence="6 7">
    <name type="scientific">Cuscuta europaea</name>
    <name type="common">European dodder</name>
    <dbReference type="NCBI Taxonomy" id="41803"/>
    <lineage>
        <taxon>Eukaryota</taxon>
        <taxon>Viridiplantae</taxon>
        <taxon>Streptophyta</taxon>
        <taxon>Embryophyta</taxon>
        <taxon>Tracheophyta</taxon>
        <taxon>Spermatophyta</taxon>
        <taxon>Magnoliopsida</taxon>
        <taxon>eudicotyledons</taxon>
        <taxon>Gunneridae</taxon>
        <taxon>Pentapetalae</taxon>
        <taxon>asterids</taxon>
        <taxon>lamiids</taxon>
        <taxon>Solanales</taxon>
        <taxon>Convolvulaceae</taxon>
        <taxon>Cuscuteae</taxon>
        <taxon>Cuscuta</taxon>
        <taxon>Cuscuta subgen. Cuscuta</taxon>
    </lineage>
</organism>
<dbReference type="PANTHER" id="PTHR10492:SF101">
    <property type="entry name" value="ATP-DEPENDENT DNA HELICASE"/>
    <property type="match status" value="1"/>
</dbReference>